<dbReference type="Pfam" id="PF21264">
    <property type="entry name" value="DYNC2H1_AAA_dom"/>
    <property type="match status" value="1"/>
</dbReference>
<dbReference type="Pfam" id="PF08385">
    <property type="entry name" value="DHC_N1"/>
    <property type="match status" value="1"/>
</dbReference>
<dbReference type="Pfam" id="PF22597">
    <property type="entry name" value="DYN_lid"/>
    <property type="match status" value="1"/>
</dbReference>
<protein>
    <recommendedName>
        <fullName evidence="18">Cytoplasmic dynein 2 heavy chain 1</fullName>
    </recommendedName>
</protein>
<keyword evidence="8" id="KW-0547">Nucleotide-binding</keyword>
<evidence type="ECO:0000256" key="9">
    <source>
        <dbReference type="ARBA" id="ARBA00022794"/>
    </source>
</evidence>
<dbReference type="SUPFAM" id="SSF52540">
    <property type="entry name" value="P-loop containing nucleoside triphosphate hydrolases"/>
    <property type="match status" value="4"/>
</dbReference>
<dbReference type="FunFam" id="1.20.58.1120:FF:000006">
    <property type="entry name" value="cytoplasmic dynein 2 heavy chain 1"/>
    <property type="match status" value="1"/>
</dbReference>
<dbReference type="InterPro" id="IPR013594">
    <property type="entry name" value="Dynein_heavy_tail"/>
</dbReference>
<keyword evidence="17" id="KW-0966">Cell projection</keyword>
<keyword evidence="5" id="KW-1003">Cell membrane</keyword>
<dbReference type="Gene3D" id="1.10.287.2610">
    <property type="match status" value="1"/>
</dbReference>
<dbReference type="SUPFAM" id="SSF56672">
    <property type="entry name" value="DNA/RNA polymerases"/>
    <property type="match status" value="1"/>
</dbReference>
<dbReference type="GO" id="GO:0007018">
    <property type="term" value="P:microtubule-based movement"/>
    <property type="evidence" value="ECO:0007669"/>
    <property type="project" value="InterPro"/>
</dbReference>
<dbReference type="Pfam" id="PF08393">
    <property type="entry name" value="DHC_N2"/>
    <property type="match status" value="1"/>
</dbReference>
<keyword evidence="10" id="KW-0067">ATP-binding</keyword>
<dbReference type="SMART" id="SM00382">
    <property type="entry name" value="AAA"/>
    <property type="match status" value="3"/>
</dbReference>
<gene>
    <name evidence="21" type="ORF">QYF61_000993</name>
</gene>
<evidence type="ECO:0000256" key="5">
    <source>
        <dbReference type="ARBA" id="ARBA00022475"/>
    </source>
</evidence>
<dbReference type="FunFam" id="3.40.50.300:FF:000706">
    <property type="entry name" value="Cytoplasmic dynein 2 heavy chain 1"/>
    <property type="match status" value="1"/>
</dbReference>
<dbReference type="InterPro" id="IPR042222">
    <property type="entry name" value="Dynein_2_N"/>
</dbReference>
<keyword evidence="9" id="KW-0970">Cilium biogenesis/degradation</keyword>
<dbReference type="Pfam" id="PF12780">
    <property type="entry name" value="AAA_8"/>
    <property type="match status" value="1"/>
</dbReference>
<keyword evidence="15" id="KW-0505">Motor protein</keyword>
<evidence type="ECO:0000313" key="21">
    <source>
        <dbReference type="EMBL" id="KAK4828865.1"/>
    </source>
</evidence>
<dbReference type="EMBL" id="JAUNZN010000001">
    <property type="protein sequence ID" value="KAK4828865.1"/>
    <property type="molecule type" value="Genomic_DNA"/>
</dbReference>
<dbReference type="InterPro" id="IPR005135">
    <property type="entry name" value="Endo/exonuclease/phosphatase"/>
</dbReference>
<evidence type="ECO:0000313" key="22">
    <source>
        <dbReference type="Proteomes" id="UP001333110"/>
    </source>
</evidence>
<dbReference type="GO" id="GO:0051959">
    <property type="term" value="F:dynein light intermediate chain binding"/>
    <property type="evidence" value="ECO:0007669"/>
    <property type="project" value="InterPro"/>
</dbReference>
<keyword evidence="13" id="KW-0969">Cilium</keyword>
<evidence type="ECO:0000256" key="15">
    <source>
        <dbReference type="ARBA" id="ARBA00023175"/>
    </source>
</evidence>
<keyword evidence="11" id="KW-0243">Dynein</keyword>
<dbReference type="InterPro" id="IPR036691">
    <property type="entry name" value="Endo/exonu/phosph_ase_sf"/>
</dbReference>
<dbReference type="InterPro" id="IPR026983">
    <property type="entry name" value="DHC"/>
</dbReference>
<keyword evidence="7" id="KW-0493">Microtubule</keyword>
<dbReference type="PROSITE" id="PS50878">
    <property type="entry name" value="RT_POL"/>
    <property type="match status" value="1"/>
</dbReference>
<evidence type="ECO:0000256" key="1">
    <source>
        <dbReference type="ARBA" id="ARBA00004202"/>
    </source>
</evidence>
<dbReference type="Gene3D" id="3.40.50.300">
    <property type="entry name" value="P-loop containing nucleotide triphosphate hydrolases"/>
    <property type="match status" value="3"/>
</dbReference>
<organism evidence="21 22">
    <name type="scientific">Mycteria americana</name>
    <name type="common">Wood stork</name>
    <dbReference type="NCBI Taxonomy" id="33587"/>
    <lineage>
        <taxon>Eukaryota</taxon>
        <taxon>Metazoa</taxon>
        <taxon>Chordata</taxon>
        <taxon>Craniata</taxon>
        <taxon>Vertebrata</taxon>
        <taxon>Euteleostomi</taxon>
        <taxon>Archelosauria</taxon>
        <taxon>Archosauria</taxon>
        <taxon>Dinosauria</taxon>
        <taxon>Saurischia</taxon>
        <taxon>Theropoda</taxon>
        <taxon>Coelurosauria</taxon>
        <taxon>Aves</taxon>
        <taxon>Neognathae</taxon>
        <taxon>Neoaves</taxon>
        <taxon>Aequornithes</taxon>
        <taxon>Ciconiiformes</taxon>
        <taxon>Ciconiidae</taxon>
        <taxon>Mycteria</taxon>
    </lineage>
</organism>
<dbReference type="InterPro" id="IPR024317">
    <property type="entry name" value="Dynein_heavy_chain_D4_dom"/>
</dbReference>
<dbReference type="Pfam" id="PF12774">
    <property type="entry name" value="AAA_6"/>
    <property type="match status" value="1"/>
</dbReference>
<dbReference type="Gene3D" id="3.20.180.20">
    <property type="entry name" value="Dynein heavy chain, N-terminal domain 2"/>
    <property type="match status" value="1"/>
</dbReference>
<dbReference type="GO" id="GO:0005858">
    <property type="term" value="C:axonemal dynein complex"/>
    <property type="evidence" value="ECO:0007669"/>
    <property type="project" value="TreeGrafter"/>
</dbReference>
<comment type="caution">
    <text evidence="21">The sequence shown here is derived from an EMBL/GenBank/DDBJ whole genome shotgun (WGS) entry which is preliminary data.</text>
</comment>
<accession>A0AAN7PD66</accession>
<evidence type="ECO:0000256" key="3">
    <source>
        <dbReference type="ARBA" id="ARBA00008887"/>
    </source>
</evidence>
<evidence type="ECO:0000256" key="12">
    <source>
        <dbReference type="ARBA" id="ARBA00023054"/>
    </source>
</evidence>
<dbReference type="PANTHER" id="PTHR46532:SF15">
    <property type="entry name" value="CYTOPLASMIC DYNEIN 2 HEAVY CHAIN 1"/>
    <property type="match status" value="1"/>
</dbReference>
<sequence length="3777" mass="432199">MAGEGDKRKRFISATAANYFGLDPAVGAAALAAGLRSRPELTNFLDDGNEFLLVVQHSGTQLTASNKIEDTGSDNVLVFFKLRPDVITEDNLHSNILVSSMLDSPINTLYQALRQVFAPVLLKDERWSKTFDPKLQKLLSELEAGLSTVLRKSDPNYTGTKFSEDDVRAILTPTDEFQFWIECAHHGSKWCSKERASHFKDLFEDIAKDYYNLDSLSLFEVVDLVETTKDTVDGVWRQTEHDPYPQLRMHNLLDVIGGSLGRYVQRKLAALNLWEDAFHSVKENLKAGILICEQWVSACEYLTGQLWQRYTLHPWKNEKYSPEPLAKLGKRLDEVLTVRTLHEKLTFFLPAGEQNALHLAQVFEPFAGLNPVHYNPYTEPLWKAAVCQYERIIAPAEQKIASKLKKFISEIQDSPQQLLQIFQKYKELIKHPNISKELLFERETLLARLQDYVKGFWSNMNLLLVSDYQTDFETRCHGVPGDASGPLSGKNLSEVVNNIVWVRQLELKVDDAIKLAEALLSDLSGFQTFHQSADSFLEKLKVYEQEQFDDWSRNIQSELSNPKSGLCIQANSPVMELDRVFGTLNILYSDRLVTLLREVRQLSALGFAIPARIQHVANTAQKFCKQAVILKQVAHFYNSIDQQMIESQKPMMLQSALAFEQIIKHSKSGPGGKAQITWDNPRELEAYIQKLQAAAERLSTENRKLRKWHMNFIEKVVSLMNIDLLRQQQRWKDGLQELRTVFASLESQAGFHYHGFKSCDMKAWRQHWNHQLYKALEHQYQMGLEALNENLPEINIDLTFKQGRLQFRPPFEEVRARYYREMKRFISIPNQFRGVSEVEEESIFTLMTERNANGFLTAFSKAEDLFRRLTEVTNQFKEWIVIGQVDMETLVKTHLSSKQDWEKNFKALKVRGKEAERLPSTIRIDCLTVSCNPVKTVIDDFIQKLYDVLVISLRKSIQAHLYDVSSFLTDAMETLMVRPQTVDEIAEDNLKYLNLHERKEGCLWVRIRGKANKADIVVGVCYRPPNQDEVTDELFYKQLGEASRSLALVLVGDFNLPDVCWKYNTAERKQSRSFLERVADNFLTQLVREPTREGAPLDLLFTNREGLVSDVMVGGCLGQSDHEMIEFLIRGEAARGVGKTATLDFRRADFGLFRRLVDRVPWEAALMGKGVQEGWTFFKEEVLKAQERAVPRCRKTSRRGRRPAWLTRELWLELRRKRRVYDLWKKGRATQEDYKGVARLCREKTRRAKAELELSLAAAIKDNKKHFFKYISSKRRAKENLQPLVDEGGNTVTKDEEKAEVLNAFFASVFISRAECSMGTQPLELEDRDGDQTGAPIIQGEMVSDLLHHLDTHKSMGPDEIHPRVLKELADVLTKPLSIIYQQSWLTGEVPADWRLANVTPIFKKGRKEDPGNYRPVSLTSVPGKLMEQIILSAITRHVENNQGIRPSQHGFRKGRSCLTNLISFYDKVTRLVDEGKSVDVVYLDFSKAFDTVSHSILLEKLAAHGLDGCTLRWVKNWLDGRAQRVVVNGVYSGWRPVTSGVPQGSVLGPVLFNIFINDLDEGIECTLSKFADDTKLCGSVDLLEGRQALQRDLDRLDRWAGVNCMRFNKAKCKVLHLGHSNPMQRYRLGEEWLESCLAEKDLGVLVDSRLNMSQQCAQAAKKANGILACIKNSVASRTREVIVPLYSALVRPHLEHCVQFWAPHYKRDIEVLERVQRRATKLVKGLEQKSYEERLRELGLFSLEKRRLRGDLIALYNYLKGGCREVGVGLFSQIFLLFQEAEDKNKLLRTVAGAGLDTISNLRATWDKFELMMESHQLMITEQIEMMKGNVISRINMYLQDLEKFKARWDQLKPSDDVIETGGQDVLETSAQIIKEKKKEFDELETVKEKLIEECHHFKLEEPDFSLSKVVCQDIKSCAEVWALYEEFYQGFQEKAKEDWITFRSKTYLFEEFLFNWHDKMRKMEEHTVMTVKLQKEVDKYKRIIPLLKYIRGEHLSPDHWLDLFRLLSLPRGTTLEGLLFGDLLKVTDTIIEKATELKDLNCRAQGEVTIREALRELELWGVGAVFTLTDYEDSQGKTIRLIKDWKDIVNQVGDHRCLLQSLKDSPYYKGFEDKVSIWEKKLAELDEYLQNLNQIQRKWVYLEPIFGRGALPKEQARFNRVDEDFRSIMSDIKSDNRITALNARTGIRNTLITILDQLQRCQRSLNEFLEEKRSAFPRFYFIGDDDLLEILGQSTNPLVIQAHLKKLFAGINSVSFDEEFKYIVAMKSVEGETVPLRNKVLLSNDVEVWLNSLALEMKETLKKMLIDCVDAGKKSQGSIDPSLFPSQILSLAEQIQFTEDVESAIKDHNLQQLELELMAKLEHYTSTDTSTEDTGSTESGILELKLKALILDIIHNIDVVKQLNQAQVHNVEDWAWKKQLRFYMKDQKCYVQMVDAELQYTYEYQGNSPKLVYTPLTDKCYLTLTQAMKMGLGGNPYGPAGTGKTESVKALGGLLGRQVLVFNCDEGIDVKSMGRIFVGLVKCGAWGCFDEFNRLEEAVLSAVSMQIQTIQHALKKHSPVCEMLGKKVEMDHNSGIFITLNPAGKGYGGRQKLPDNLKQLFRPVAMTHPDNELIAEVILYSEGFKDAKVLGRKLVAIFNLARELLTPQQHYDWGLRALKTVLRGCGSLLHQLKKSEAKQEINESHMVVQALRLNTMSKLTFADCARFDALVKDVFPGIDFKDVEYAELTTALQQVFEEANLEIMSTQIKKALELYEQLRQRMGVVIVGPSGAGKSTLWRMLKTALGKTGKVVKQYTMNPKAMPRHQLLGHIDMDTREWSDGVLTNSARQVVREPRDITSWIICDGDIDPEWIESLNSVLDDNRLLTMPSGERIQFGSNVNFIFETHDLSCASPATISRMGMIFLSDEDTDLNSLIKSWLRSQPEECRYHLENWIGDYFEKALNWVVKKNDSVVETSLVGTVMNGLSHLHGCTDRGQFIINLLRGLGGNLNMKSRQEFAKEIFSWAQESPPDPRKPLDTYYDTDSGQLMLYQLKKPENLTADDFSNLQTLPVIQTPDMQRDLDYFRTWLDFNNKQPFLLVGPEGCGKGMLLHYAFSQLRSTQIATIHCSAQTTSQHLLQKLSQTCIVISTNTGRVYRPKDCERLVLYLKDINLPKPDKWGTSTLVAFLQQVLTYQGFYDENLEWVGLENIQIVASMSAGGTLGRHKLTSRFTSIVRLCAIDYPERDQLQTIYSAYLGPVLQKNLKNHPVWGSLPKIHQLAGSMVQVYEQVRAKFTVDDHSHYLFTPCILTQWVLGLLRYNLAGGSSIQTVDYVLEIVAYEARRLFRDKIVGMKELHIFDNVLMKVFQGDWGLDVLDNVTDIFYVTWGVCQEAFITPGQALPPHGRPLGRLNSTDLKDIIQKGIIHYGRDKKEIKVLLFQEVLSYISKVDRVLSFPGGSLLLAGRSGVGRRTVTSLVSHMHGAVLITPKISRDYQLKQFKNDLKYVMELAGIEGQQVVLLLEDYQFVHSTFLEMINSLLSSGEVPGLYKIEELEPLLSPLKDQASQDGFTGPIFNYFTYRIQQNLHVVLVMDSTNLNFTINCESNPALYKKCQVLWMETWSENSMKKIPEMLLCDSDEQEKTGKTHKELQKKHSGDSDFLKSFLAIHESCKMYGATPGRYMTFLHLYSTINSSKRRELIKRQNHLQAGVSKLNEAKALVDELNRKAGEQSILLKMKQDEADAALQEITVSMQSASEQKTEMEKIKHRIAEEAAEIEERKRKIEDELKEVQVRADKEK</sequence>
<dbReference type="FunFam" id="1.10.8.710:FF:000006">
    <property type="entry name" value="cytoplasmic dynein 2 heavy chain 1"/>
    <property type="match status" value="1"/>
</dbReference>
<dbReference type="InterPro" id="IPR042228">
    <property type="entry name" value="Dynein_linker_3"/>
</dbReference>
<dbReference type="FunFam" id="1.20.920.30:FF:000006">
    <property type="entry name" value="Cytoplasmic dynein 2 heavy chain 1"/>
    <property type="match status" value="1"/>
</dbReference>
<dbReference type="GO" id="GO:0045505">
    <property type="term" value="F:dynein intermediate chain binding"/>
    <property type="evidence" value="ECO:0007669"/>
    <property type="project" value="InterPro"/>
</dbReference>
<evidence type="ECO:0000256" key="17">
    <source>
        <dbReference type="ARBA" id="ARBA00023273"/>
    </source>
</evidence>
<dbReference type="GO" id="GO:0003824">
    <property type="term" value="F:catalytic activity"/>
    <property type="evidence" value="ECO:0007669"/>
    <property type="project" value="InterPro"/>
</dbReference>
<dbReference type="FunFam" id="3.40.50.300:FF:000071">
    <property type="entry name" value="Cytoplasmic dynein heavy chain 1"/>
    <property type="match status" value="1"/>
</dbReference>
<evidence type="ECO:0000256" key="18">
    <source>
        <dbReference type="ARBA" id="ARBA00023902"/>
    </source>
</evidence>
<dbReference type="FunFam" id="3.20.180.20:FF:000002">
    <property type="entry name" value="Cytoplasmic dynein heavy chain 1"/>
    <property type="match status" value="1"/>
</dbReference>
<dbReference type="Gene3D" id="1.20.58.1120">
    <property type="match status" value="1"/>
</dbReference>
<dbReference type="FunFam" id="3.40.50.300:FF:002654">
    <property type="entry name" value="Cytoplasmic dynein 2 heavy chain 1"/>
    <property type="match status" value="1"/>
</dbReference>
<dbReference type="Gene3D" id="1.20.140.100">
    <property type="entry name" value="Dynein heavy chain, N-terminal domain 2"/>
    <property type="match status" value="1"/>
</dbReference>
<dbReference type="InterPro" id="IPR000477">
    <property type="entry name" value="RT_dom"/>
</dbReference>
<keyword evidence="4" id="KW-0217">Developmental protein</keyword>
<evidence type="ECO:0000256" key="10">
    <source>
        <dbReference type="ARBA" id="ARBA00022840"/>
    </source>
</evidence>
<evidence type="ECO:0000256" key="14">
    <source>
        <dbReference type="ARBA" id="ARBA00023136"/>
    </source>
</evidence>
<dbReference type="FunFam" id="3.40.50.300:FF:001810">
    <property type="entry name" value="Cytoplasmic dynein 2 heavy chain 1"/>
    <property type="match status" value="1"/>
</dbReference>
<evidence type="ECO:0000256" key="16">
    <source>
        <dbReference type="ARBA" id="ARBA00023212"/>
    </source>
</evidence>
<comment type="subcellular location">
    <subcellularLocation>
        <location evidence="1">Cell membrane</location>
        <topology evidence="1">Peripheral membrane protein</topology>
    </subcellularLocation>
    <subcellularLocation>
        <location evidence="2">Cytoplasm</location>
        <location evidence="2">Cytoskeleton</location>
        <location evidence="2">Cilium axoneme</location>
    </subcellularLocation>
</comment>
<dbReference type="InterPro" id="IPR049400">
    <property type="entry name" value="DYNC2H1_AAA_dom"/>
</dbReference>
<dbReference type="GO" id="GO:0005874">
    <property type="term" value="C:microtubule"/>
    <property type="evidence" value="ECO:0007669"/>
    <property type="project" value="UniProtKB-KW"/>
</dbReference>
<proteinExistence type="inferred from homology"/>
<dbReference type="Pfam" id="PF12775">
    <property type="entry name" value="AAA_7"/>
    <property type="match status" value="1"/>
</dbReference>
<keyword evidence="16" id="KW-0206">Cytoskeleton</keyword>
<dbReference type="GO" id="GO:0005524">
    <property type="term" value="F:ATP binding"/>
    <property type="evidence" value="ECO:0007669"/>
    <property type="project" value="UniProtKB-KW"/>
</dbReference>
<keyword evidence="12 19" id="KW-0175">Coiled coil</keyword>
<keyword evidence="14" id="KW-0472">Membrane</keyword>
<dbReference type="Gene3D" id="1.20.920.30">
    <property type="match status" value="1"/>
</dbReference>
<dbReference type="Pfam" id="PF00078">
    <property type="entry name" value="RVT_1"/>
    <property type="match status" value="1"/>
</dbReference>
<evidence type="ECO:0000256" key="13">
    <source>
        <dbReference type="ARBA" id="ARBA00023069"/>
    </source>
</evidence>
<dbReference type="GO" id="GO:0005886">
    <property type="term" value="C:plasma membrane"/>
    <property type="evidence" value="ECO:0007669"/>
    <property type="project" value="UniProtKB-SubCell"/>
</dbReference>
<comment type="similarity">
    <text evidence="3">Belongs to the dynein heavy chain family.</text>
</comment>
<dbReference type="Pfam" id="PF14529">
    <property type="entry name" value="Exo_endo_phos_2"/>
    <property type="match status" value="1"/>
</dbReference>
<keyword evidence="22" id="KW-1185">Reference proteome</keyword>
<name>A0AAN7PD66_MYCAM</name>
<evidence type="ECO:0000256" key="7">
    <source>
        <dbReference type="ARBA" id="ARBA00022701"/>
    </source>
</evidence>
<dbReference type="PANTHER" id="PTHR46532">
    <property type="entry name" value="MALE FERTILITY FACTOR KL5"/>
    <property type="match status" value="1"/>
</dbReference>
<dbReference type="InterPro" id="IPR003593">
    <property type="entry name" value="AAA+_ATPase"/>
</dbReference>
<dbReference type="Proteomes" id="UP001333110">
    <property type="component" value="Unassembled WGS sequence"/>
</dbReference>
<reference evidence="21 22" key="1">
    <citation type="journal article" date="2023" name="J. Hered.">
        <title>Chromosome-level genome of the wood stork (Mycteria americana) provides insight into avian chromosome evolution.</title>
        <authorList>
            <person name="Flamio R. Jr."/>
            <person name="Ramstad K.M."/>
        </authorList>
    </citation>
    <scope>NUCLEOTIDE SEQUENCE [LARGE SCALE GENOMIC DNA]</scope>
    <source>
        <strain evidence="21">JAX WOST 10</strain>
    </source>
</reference>
<keyword evidence="6" id="KW-0963">Cytoplasm</keyword>
<dbReference type="InterPro" id="IPR027417">
    <property type="entry name" value="P-loop_NTPase"/>
</dbReference>
<dbReference type="Gene3D" id="1.10.8.710">
    <property type="match status" value="1"/>
</dbReference>
<dbReference type="InterPro" id="IPR035699">
    <property type="entry name" value="AAA_6"/>
</dbReference>
<evidence type="ECO:0000256" key="11">
    <source>
        <dbReference type="ARBA" id="ARBA00023017"/>
    </source>
</evidence>
<dbReference type="FunFam" id="1.20.140.100:FF:000005">
    <property type="entry name" value="cytoplasmic dynein 2 heavy chain 1"/>
    <property type="match status" value="1"/>
</dbReference>
<evidence type="ECO:0000256" key="6">
    <source>
        <dbReference type="ARBA" id="ARBA00022490"/>
    </source>
</evidence>
<evidence type="ECO:0000256" key="2">
    <source>
        <dbReference type="ARBA" id="ARBA00004430"/>
    </source>
</evidence>
<evidence type="ECO:0000256" key="8">
    <source>
        <dbReference type="ARBA" id="ARBA00022741"/>
    </source>
</evidence>
<dbReference type="CDD" id="cd01650">
    <property type="entry name" value="RT_nLTR_like"/>
    <property type="match status" value="1"/>
</dbReference>
<evidence type="ECO:0000256" key="19">
    <source>
        <dbReference type="SAM" id="Coils"/>
    </source>
</evidence>
<feature type="domain" description="Reverse transcriptase" evidence="20">
    <location>
        <begin position="1383"/>
        <end position="1638"/>
    </location>
</feature>
<dbReference type="InterPro" id="IPR043502">
    <property type="entry name" value="DNA/RNA_pol_sf"/>
</dbReference>
<evidence type="ECO:0000259" key="20">
    <source>
        <dbReference type="PROSITE" id="PS50878"/>
    </source>
</evidence>
<dbReference type="InterPro" id="IPR043157">
    <property type="entry name" value="Dynein_AAA1S"/>
</dbReference>
<dbReference type="SUPFAM" id="SSF56219">
    <property type="entry name" value="DNase I-like"/>
    <property type="match status" value="1"/>
</dbReference>
<evidence type="ECO:0000256" key="4">
    <source>
        <dbReference type="ARBA" id="ARBA00022473"/>
    </source>
</evidence>
<dbReference type="InterPro" id="IPR054354">
    <property type="entry name" value="DYNC2H1-like_lid"/>
</dbReference>
<dbReference type="GO" id="GO:0030030">
    <property type="term" value="P:cell projection organization"/>
    <property type="evidence" value="ECO:0007669"/>
    <property type="project" value="UniProtKB-KW"/>
</dbReference>
<dbReference type="Gene3D" id="3.60.10.10">
    <property type="entry name" value="Endonuclease/exonuclease/phosphatase"/>
    <property type="match status" value="1"/>
</dbReference>
<feature type="coiled-coil region" evidence="19">
    <location>
        <begin position="3734"/>
        <end position="3772"/>
    </location>
</feature>
<dbReference type="InterPro" id="IPR013602">
    <property type="entry name" value="Dynein_heavy_linker"/>
</dbReference>